<evidence type="ECO:0000259" key="1">
    <source>
        <dbReference type="Pfam" id="PF03190"/>
    </source>
</evidence>
<accession>A0A7X9RTJ5</accession>
<dbReference type="EMBL" id="JABANE010000010">
    <property type="protein sequence ID" value="NME67399.1"/>
    <property type="molecule type" value="Genomic_DNA"/>
</dbReference>
<comment type="caution">
    <text evidence="2">The sequence shown here is derived from an EMBL/GenBank/DDBJ whole genome shotgun (WGS) entry which is preliminary data.</text>
</comment>
<feature type="domain" description="Spermatogenesis-associated protein 20-like TRX" evidence="1">
    <location>
        <begin position="31"/>
        <end position="83"/>
    </location>
</feature>
<dbReference type="Proteomes" id="UP000576082">
    <property type="component" value="Unassembled WGS sequence"/>
</dbReference>
<keyword evidence="3" id="KW-1185">Reference proteome</keyword>
<dbReference type="AlphaFoldDB" id="A0A7X9RTJ5"/>
<gene>
    <name evidence="2" type="ORF">HHU12_05430</name>
</gene>
<name>A0A7X9RTJ5_9BACT</name>
<proteinExistence type="predicted"/>
<dbReference type="RefSeq" id="WP_169655720.1">
    <property type="nucleotide sequence ID" value="NZ_JABANE010000010.1"/>
</dbReference>
<dbReference type="InterPro" id="IPR036249">
    <property type="entry name" value="Thioredoxin-like_sf"/>
</dbReference>
<evidence type="ECO:0000313" key="2">
    <source>
        <dbReference type="EMBL" id="NME67399.1"/>
    </source>
</evidence>
<dbReference type="SUPFAM" id="SSF52833">
    <property type="entry name" value="Thioredoxin-like"/>
    <property type="match status" value="1"/>
</dbReference>
<dbReference type="InterPro" id="IPR004879">
    <property type="entry name" value="Ssp411-like_TRX"/>
</dbReference>
<dbReference type="Gene3D" id="3.40.30.10">
    <property type="entry name" value="Glutaredoxin"/>
    <property type="match status" value="1"/>
</dbReference>
<sequence>MIKQKLLFLIGVFFAHPLIAQRVNFFEGQWEELLEEARQKDLKVYVGVFTPYCEPCEEMDQHVYNDKEVAVFYNEHFVSYKVDIHSEFGRFIASNYNVRSFPSHLYFSTSGKILHQAKGKLSPNVFLDKGEEALSPSFQLYTLRGKVEKGEELSFEEYLNYSLASYDIGVMDHATNDKLFTLLQPKNLEDKRVKSAVSQILFNSDVDSEAFRFFVRYKPLFADIYSPQKMNNIYKGLAKNTLSSSLKEKDVVSFEEKMDQLKKVMPNTIALRIAFSYEPRFFLSIGNEEKAFESIRKNFRYIQSKPNASELKKCNDWAWYYYQHSDKTEQLEEALKWVTFSISQKNSFNYLDTQAHLYYKLGRYQDSENVARLVQKHYEETGRDTKAISQLLTNIKIH</sequence>
<dbReference type="Pfam" id="PF03190">
    <property type="entry name" value="Thioredox_DsbH"/>
    <property type="match status" value="1"/>
</dbReference>
<protein>
    <submittedName>
        <fullName evidence="2">Thioredoxin family protein</fullName>
    </submittedName>
</protein>
<organism evidence="2 3">
    <name type="scientific">Flammeovirga aprica JL-4</name>
    <dbReference type="NCBI Taxonomy" id="694437"/>
    <lineage>
        <taxon>Bacteria</taxon>
        <taxon>Pseudomonadati</taxon>
        <taxon>Bacteroidota</taxon>
        <taxon>Cytophagia</taxon>
        <taxon>Cytophagales</taxon>
        <taxon>Flammeovirgaceae</taxon>
        <taxon>Flammeovirga</taxon>
    </lineage>
</organism>
<reference evidence="2 3" key="1">
    <citation type="submission" date="2020-04" db="EMBL/GenBank/DDBJ databases">
        <title>Flammeovirga sp. SR4, a novel species isolated from seawater.</title>
        <authorList>
            <person name="Wang X."/>
        </authorList>
    </citation>
    <scope>NUCLEOTIDE SEQUENCE [LARGE SCALE GENOMIC DNA]</scope>
    <source>
        <strain evidence="2 3">ATCC 23126</strain>
    </source>
</reference>
<evidence type="ECO:0000313" key="3">
    <source>
        <dbReference type="Proteomes" id="UP000576082"/>
    </source>
</evidence>